<comment type="caution">
    <text evidence="1">The sequence shown here is derived from an EMBL/GenBank/DDBJ whole genome shotgun (WGS) entry which is preliminary data.</text>
</comment>
<protein>
    <recommendedName>
        <fullName evidence="3">Transposase</fullName>
    </recommendedName>
</protein>
<name>A0AAV3BDY0_YERPE</name>
<reference evidence="1 2" key="2">
    <citation type="submission" date="2010-03" db="EMBL/GenBank/DDBJ databases">
        <authorList>
            <person name="Payne S.H."/>
            <person name="Sutton G.G."/>
        </authorList>
    </citation>
    <scope>NUCLEOTIDE SEQUENCE [LARGE SCALE GENOMIC DNA]</scope>
    <source>
        <strain evidence="1 2">IP275</strain>
    </source>
</reference>
<proteinExistence type="predicted"/>
<dbReference type="Proteomes" id="UP000004430">
    <property type="component" value="Unassembled WGS sequence"/>
</dbReference>
<accession>A0AAV3BDY0</accession>
<sequence>MVIKTKINRISFKKQLVVVSVKNAGIFCRLSQTANRRR</sequence>
<evidence type="ECO:0008006" key="3">
    <source>
        <dbReference type="Google" id="ProtNLM"/>
    </source>
</evidence>
<gene>
    <name evidence="1" type="ORF">YPIP275_2542</name>
</gene>
<dbReference type="AlphaFoldDB" id="A0AAV3BDY0"/>
<evidence type="ECO:0000313" key="2">
    <source>
        <dbReference type="Proteomes" id="UP000004430"/>
    </source>
</evidence>
<organism evidence="1 2">
    <name type="scientific">Yersinia pestis biovar Orientalis str. IP275</name>
    <dbReference type="NCBI Taxonomy" id="373665"/>
    <lineage>
        <taxon>Bacteria</taxon>
        <taxon>Pseudomonadati</taxon>
        <taxon>Pseudomonadota</taxon>
        <taxon>Gammaproteobacteria</taxon>
        <taxon>Enterobacterales</taxon>
        <taxon>Yersiniaceae</taxon>
        <taxon>Yersinia</taxon>
    </lineage>
</organism>
<dbReference type="EMBL" id="AAOS02000010">
    <property type="protein sequence ID" value="EDR32848.1"/>
    <property type="molecule type" value="Genomic_DNA"/>
</dbReference>
<reference evidence="1 2" key="1">
    <citation type="submission" date="2008-01" db="EMBL/GenBank/DDBJ databases">
        <title>Yersinia pestis Strain IP275 project at JCVI/TIGR.</title>
        <authorList>
            <person name="Ravel J."/>
            <person name="Eppinger M."/>
            <person name="Fricke W.F."/>
            <person name="Rosovitz M."/>
            <person name="Lindler L.E."/>
            <person name="Bearden S."/>
            <person name="Shriefer M."/>
        </authorList>
    </citation>
    <scope>NUCLEOTIDE SEQUENCE [LARGE SCALE GENOMIC DNA]</scope>
    <source>
        <strain evidence="1 2">IP275</strain>
    </source>
</reference>
<evidence type="ECO:0000313" key="1">
    <source>
        <dbReference type="EMBL" id="EDR32848.1"/>
    </source>
</evidence>